<keyword evidence="3" id="KW-1185">Reference proteome</keyword>
<dbReference type="InterPro" id="IPR019734">
    <property type="entry name" value="TPR_rpt"/>
</dbReference>
<organism evidence="2 3">
    <name type="scientific">Nocardioides baekrokdamisoli</name>
    <dbReference type="NCBI Taxonomy" id="1804624"/>
    <lineage>
        <taxon>Bacteria</taxon>
        <taxon>Bacillati</taxon>
        <taxon>Actinomycetota</taxon>
        <taxon>Actinomycetes</taxon>
        <taxon>Propionibacteriales</taxon>
        <taxon>Nocardioidaceae</taxon>
        <taxon>Nocardioides</taxon>
    </lineage>
</organism>
<dbReference type="Pfam" id="PF13560">
    <property type="entry name" value="HTH_31"/>
    <property type="match status" value="1"/>
</dbReference>
<name>A0A3G9ICF7_9ACTN</name>
<gene>
    <name evidence="2" type="ORF">Back2_09040</name>
</gene>
<evidence type="ECO:0000313" key="3">
    <source>
        <dbReference type="Proteomes" id="UP000271573"/>
    </source>
</evidence>
<dbReference type="RefSeq" id="WP_164512477.1">
    <property type="nucleotide sequence ID" value="NZ_AP019307.1"/>
</dbReference>
<dbReference type="InterPro" id="IPR010982">
    <property type="entry name" value="Lambda_DNA-bd_dom_sf"/>
</dbReference>
<dbReference type="Gene3D" id="1.25.40.10">
    <property type="entry name" value="Tetratricopeptide repeat domain"/>
    <property type="match status" value="2"/>
</dbReference>
<dbReference type="SMART" id="SM00530">
    <property type="entry name" value="HTH_XRE"/>
    <property type="match status" value="1"/>
</dbReference>
<dbReference type="CDD" id="cd00093">
    <property type="entry name" value="HTH_XRE"/>
    <property type="match status" value="1"/>
</dbReference>
<dbReference type="Proteomes" id="UP000271573">
    <property type="component" value="Chromosome"/>
</dbReference>
<dbReference type="SUPFAM" id="SSF48452">
    <property type="entry name" value="TPR-like"/>
    <property type="match status" value="3"/>
</dbReference>
<evidence type="ECO:0000313" key="2">
    <source>
        <dbReference type="EMBL" id="BBH16617.1"/>
    </source>
</evidence>
<accession>A0A3G9ICF7</accession>
<dbReference type="InterPro" id="IPR001387">
    <property type="entry name" value="Cro/C1-type_HTH"/>
</dbReference>
<dbReference type="KEGG" id="nbe:Back2_09040"/>
<dbReference type="AlphaFoldDB" id="A0A3G9ICF7"/>
<protein>
    <submittedName>
        <fullName evidence="2">Transcriptional regulator</fullName>
    </submittedName>
</protein>
<sequence length="454" mass="48088">MDSRLVELSRSVDPVVLGKRLRLARLGAGLTQEAVVASEVSAAYLSRIEAGHRRPEFALLTRMAQRIGISLEDLLVDPVNEDEQRLRVALDHAELQLVSGDAAAALTSITEVIAGLGEAPALAPAAAFVRARALEGVGDYNEAILVLEDLTAEASVDPAWLRASIALCRCYRQAGDAAASIEFGERASAAARDLGLEGSTEAIQLSVTVAWAYATLGDNDRALRMCLRALETADRHGSSPVARGSAYWNASIIQGRRGKYAAAADFSRKALAIFEEADDMRALAAVRSEAADLHLSMDPPDPVAALEMLDRAEQEMDWSAGSVSGRSALLVTRARAHLMAGDTADASAALERAESGLPEADVVVRAYAASLAGQIAAAEGRTEDAASAYREAVRLLSELGADHRVSRLWYELGDLLAEAGHHQAAVDAFRAGAVAAGALPARRATFVRRATRTF</sequence>
<dbReference type="GO" id="GO:0003677">
    <property type="term" value="F:DNA binding"/>
    <property type="evidence" value="ECO:0007669"/>
    <property type="project" value="InterPro"/>
</dbReference>
<dbReference type="Gene3D" id="1.10.260.40">
    <property type="entry name" value="lambda repressor-like DNA-binding domains"/>
    <property type="match status" value="1"/>
</dbReference>
<feature type="domain" description="HTH cro/C1-type" evidence="1">
    <location>
        <begin position="21"/>
        <end position="74"/>
    </location>
</feature>
<proteinExistence type="predicted"/>
<evidence type="ECO:0000259" key="1">
    <source>
        <dbReference type="PROSITE" id="PS50943"/>
    </source>
</evidence>
<dbReference type="SUPFAM" id="SSF47413">
    <property type="entry name" value="lambda repressor-like DNA-binding domains"/>
    <property type="match status" value="1"/>
</dbReference>
<dbReference type="PROSITE" id="PS50943">
    <property type="entry name" value="HTH_CROC1"/>
    <property type="match status" value="1"/>
</dbReference>
<dbReference type="SMART" id="SM00028">
    <property type="entry name" value="TPR"/>
    <property type="match status" value="5"/>
</dbReference>
<dbReference type="InterPro" id="IPR011990">
    <property type="entry name" value="TPR-like_helical_dom_sf"/>
</dbReference>
<reference evidence="2 3" key="1">
    <citation type="submission" date="2018-11" db="EMBL/GenBank/DDBJ databases">
        <title>Complete genome sequence of Nocardioides baekrokdamisoli strain KCTC 39748.</title>
        <authorList>
            <person name="Kang S.W."/>
            <person name="Lee K.C."/>
            <person name="Kim K.K."/>
            <person name="Kim J.S."/>
            <person name="Kim D.S."/>
            <person name="Ko S.H."/>
            <person name="Yang S.H."/>
            <person name="Shin Y.K."/>
            <person name="Lee J.S."/>
        </authorList>
    </citation>
    <scope>NUCLEOTIDE SEQUENCE [LARGE SCALE GENOMIC DNA]</scope>
    <source>
        <strain evidence="2 3">KCTC 39748</strain>
    </source>
</reference>
<dbReference type="EMBL" id="AP019307">
    <property type="protein sequence ID" value="BBH16617.1"/>
    <property type="molecule type" value="Genomic_DNA"/>
</dbReference>